<evidence type="ECO:0000256" key="9">
    <source>
        <dbReference type="ARBA" id="ARBA00031449"/>
    </source>
</evidence>
<evidence type="ECO:0000256" key="1">
    <source>
        <dbReference type="ARBA" id="ARBA00001947"/>
    </source>
</evidence>
<dbReference type="SUPFAM" id="SSF55620">
    <property type="entry name" value="Tetrahydrobiopterin biosynthesis enzymes-like"/>
    <property type="match status" value="1"/>
</dbReference>
<comment type="pathway">
    <text evidence="2">Purine metabolism; 7-cyano-7-deazaguanine biosynthesis.</text>
</comment>
<evidence type="ECO:0000256" key="2">
    <source>
        <dbReference type="ARBA" id="ARBA00005061"/>
    </source>
</evidence>
<sequence length="125" mass="13680">MFRLTVRDHVMIAHSLPHPNFGPAQQLHGATYVVELTMVRDGLGEDGTVIDIGVAADVLREVLADLNYRNLDDHPALAGILTTTEVMARYVAEQVAERLPTAALSSIEVVLREHPDAWAGYVLPL</sequence>
<evidence type="ECO:0000256" key="4">
    <source>
        <dbReference type="ARBA" id="ARBA00012982"/>
    </source>
</evidence>
<gene>
    <name evidence="11" type="ORF">GCM10022236_40150</name>
</gene>
<keyword evidence="7" id="KW-0862">Zinc</keyword>
<evidence type="ECO:0000256" key="7">
    <source>
        <dbReference type="ARBA" id="ARBA00022833"/>
    </source>
</evidence>
<evidence type="ECO:0000256" key="3">
    <source>
        <dbReference type="ARBA" id="ARBA00008900"/>
    </source>
</evidence>
<evidence type="ECO:0000313" key="11">
    <source>
        <dbReference type="EMBL" id="GAA3633540.1"/>
    </source>
</evidence>
<dbReference type="Proteomes" id="UP001501490">
    <property type="component" value="Unassembled WGS sequence"/>
</dbReference>
<keyword evidence="6" id="KW-0479">Metal-binding</keyword>
<evidence type="ECO:0000313" key="12">
    <source>
        <dbReference type="Proteomes" id="UP001501490"/>
    </source>
</evidence>
<keyword evidence="12" id="KW-1185">Reference proteome</keyword>
<reference evidence="12" key="1">
    <citation type="journal article" date="2019" name="Int. J. Syst. Evol. Microbiol.">
        <title>The Global Catalogue of Microorganisms (GCM) 10K type strain sequencing project: providing services to taxonomists for standard genome sequencing and annotation.</title>
        <authorList>
            <consortium name="The Broad Institute Genomics Platform"/>
            <consortium name="The Broad Institute Genome Sequencing Center for Infectious Disease"/>
            <person name="Wu L."/>
            <person name="Ma J."/>
        </authorList>
    </citation>
    <scope>NUCLEOTIDE SEQUENCE [LARGE SCALE GENOMIC DNA]</scope>
    <source>
        <strain evidence="12">JCM 16929</strain>
    </source>
</reference>
<dbReference type="Pfam" id="PF01242">
    <property type="entry name" value="PTPS"/>
    <property type="match status" value="1"/>
</dbReference>
<name>A0ABP7AJ84_9ACTN</name>
<comment type="cofactor">
    <cofactor evidence="1">
        <name>Zn(2+)</name>
        <dbReference type="ChEBI" id="CHEBI:29105"/>
    </cofactor>
</comment>
<dbReference type="PANTHER" id="PTHR12589">
    <property type="entry name" value="PYRUVOYL TETRAHYDROBIOPTERIN SYNTHASE"/>
    <property type="match status" value="1"/>
</dbReference>
<accession>A0ABP7AJ84</accession>
<dbReference type="PANTHER" id="PTHR12589:SF7">
    <property type="entry name" value="6-PYRUVOYL TETRAHYDROBIOPTERIN SYNTHASE"/>
    <property type="match status" value="1"/>
</dbReference>
<comment type="catalytic activity">
    <reaction evidence="10">
        <text>7,8-dihydroneopterin 3'-triphosphate + H2O = 6-carboxy-5,6,7,8-tetrahydropterin + triphosphate + acetaldehyde + 2 H(+)</text>
        <dbReference type="Rhea" id="RHEA:27966"/>
        <dbReference type="ChEBI" id="CHEBI:15343"/>
        <dbReference type="ChEBI" id="CHEBI:15377"/>
        <dbReference type="ChEBI" id="CHEBI:15378"/>
        <dbReference type="ChEBI" id="CHEBI:18036"/>
        <dbReference type="ChEBI" id="CHEBI:58462"/>
        <dbReference type="ChEBI" id="CHEBI:61032"/>
        <dbReference type="EC" id="4.1.2.50"/>
    </reaction>
</comment>
<proteinExistence type="inferred from homology"/>
<dbReference type="EC" id="4.1.2.50" evidence="4"/>
<evidence type="ECO:0000256" key="8">
    <source>
        <dbReference type="ARBA" id="ARBA00023239"/>
    </source>
</evidence>
<keyword evidence="8" id="KW-0456">Lyase</keyword>
<dbReference type="RefSeq" id="WP_344807931.1">
    <property type="nucleotide sequence ID" value="NZ_BAABAB010000033.1"/>
</dbReference>
<evidence type="ECO:0000256" key="6">
    <source>
        <dbReference type="ARBA" id="ARBA00022723"/>
    </source>
</evidence>
<comment type="similarity">
    <text evidence="3">Belongs to the PTPS family. QueD subfamily.</text>
</comment>
<dbReference type="InterPro" id="IPR038418">
    <property type="entry name" value="6-PTP_synth/QueD_sf"/>
</dbReference>
<protein>
    <recommendedName>
        <fullName evidence="5">6-carboxy-5,6,7,8-tetrahydropterin synthase</fullName>
        <ecNumber evidence="4">4.1.2.50</ecNumber>
    </recommendedName>
    <alternativeName>
        <fullName evidence="9">Queuosine biosynthesis protein QueD</fullName>
    </alternativeName>
</protein>
<evidence type="ECO:0000256" key="10">
    <source>
        <dbReference type="ARBA" id="ARBA00048807"/>
    </source>
</evidence>
<comment type="caution">
    <text evidence="11">The sequence shown here is derived from an EMBL/GenBank/DDBJ whole genome shotgun (WGS) entry which is preliminary data.</text>
</comment>
<organism evidence="11 12">
    <name type="scientific">Microlunatus ginsengisoli</name>
    <dbReference type="NCBI Taxonomy" id="363863"/>
    <lineage>
        <taxon>Bacteria</taxon>
        <taxon>Bacillati</taxon>
        <taxon>Actinomycetota</taxon>
        <taxon>Actinomycetes</taxon>
        <taxon>Propionibacteriales</taxon>
        <taxon>Propionibacteriaceae</taxon>
        <taxon>Microlunatus</taxon>
    </lineage>
</organism>
<dbReference type="Gene3D" id="3.30.479.10">
    <property type="entry name" value="6-pyruvoyl tetrahydropterin synthase/QueD"/>
    <property type="match status" value="1"/>
</dbReference>
<dbReference type="EMBL" id="BAABAB010000033">
    <property type="protein sequence ID" value="GAA3633540.1"/>
    <property type="molecule type" value="Genomic_DNA"/>
</dbReference>
<dbReference type="InterPro" id="IPR007115">
    <property type="entry name" value="6-PTP_synth/QueD"/>
</dbReference>
<evidence type="ECO:0000256" key="5">
    <source>
        <dbReference type="ARBA" id="ARBA00018141"/>
    </source>
</evidence>